<dbReference type="GO" id="GO:0008237">
    <property type="term" value="F:metallopeptidase activity"/>
    <property type="evidence" value="ECO:0007669"/>
    <property type="project" value="InterPro"/>
</dbReference>
<name>A0A6N8I1G0_9FIRM</name>
<dbReference type="Gene3D" id="3.40.390.10">
    <property type="entry name" value="Collagenase (Catalytic Domain)"/>
    <property type="match status" value="1"/>
</dbReference>
<accession>A0A6N8I1G0</accession>
<comment type="caution">
    <text evidence="1">The sequence shown here is derived from an EMBL/GenBank/DDBJ whole genome shotgun (WGS) entry which is preliminary data.</text>
</comment>
<organism evidence="1 2">
    <name type="scientific">Caproicibacter fermentans</name>
    <dbReference type="NCBI Taxonomy" id="2576756"/>
    <lineage>
        <taxon>Bacteria</taxon>
        <taxon>Bacillati</taxon>
        <taxon>Bacillota</taxon>
        <taxon>Clostridia</taxon>
        <taxon>Eubacteriales</taxon>
        <taxon>Acutalibacteraceae</taxon>
        <taxon>Caproicibacter</taxon>
    </lineage>
</organism>
<gene>
    <name evidence="1" type="ORF">CAFE_24180</name>
</gene>
<evidence type="ECO:0000313" key="1">
    <source>
        <dbReference type="EMBL" id="MVB11695.1"/>
    </source>
</evidence>
<dbReference type="InterPro" id="IPR013783">
    <property type="entry name" value="Ig-like_fold"/>
</dbReference>
<sequence>MSPNASGPDLAIGSITTNPSTQPFSYTNYTKFSVPVANIGDTSDTNVTIATLIDGETAWIDNFGTFASGYGGTYTVSISKLCGSHRIDIEIEGDTTETNSSNNKSGRNYTWQSVIDLAAIAPTQVEDPLICTEEFHVKAPAVNYGDISVTGVRVDFYLPGGVTANTTVDLPAKTGRILTLTLTYYACGGGQFSVEVDKNKNINDVDRSNNYTTKQFYITPEEDAVIGRYQDPIKLKFAIAPSAQDLTVLSYSDISSAINKWNGIISTVKIDFVANVGNETPDDYNVVLNAYPGDSQDFIAETDAMIINGQWIDTGLRRMKLNSYYFNGNDSTIGKKELIRTVAHETGHIYGLDHPTCQSQAIMFQSAYLDSGLASYNIELHDSANLKYLYS</sequence>
<dbReference type="EMBL" id="VWXL01000069">
    <property type="protein sequence ID" value="MVB11695.1"/>
    <property type="molecule type" value="Genomic_DNA"/>
</dbReference>
<dbReference type="SUPFAM" id="SSF55486">
    <property type="entry name" value="Metalloproteases ('zincins'), catalytic domain"/>
    <property type="match status" value="1"/>
</dbReference>
<evidence type="ECO:0000313" key="2">
    <source>
        <dbReference type="Proteomes" id="UP000469440"/>
    </source>
</evidence>
<dbReference type="InterPro" id="IPR024079">
    <property type="entry name" value="MetalloPept_cat_dom_sf"/>
</dbReference>
<dbReference type="Proteomes" id="UP000469440">
    <property type="component" value="Unassembled WGS sequence"/>
</dbReference>
<evidence type="ECO:0008006" key="3">
    <source>
        <dbReference type="Google" id="ProtNLM"/>
    </source>
</evidence>
<proteinExistence type="predicted"/>
<reference evidence="1 2" key="1">
    <citation type="submission" date="2019-09" db="EMBL/GenBank/DDBJ databases">
        <title>Genome sequence of Clostridium sp. EA1.</title>
        <authorList>
            <person name="Poehlein A."/>
            <person name="Bengelsdorf F.R."/>
            <person name="Daniel R."/>
        </authorList>
    </citation>
    <scope>NUCLEOTIDE SEQUENCE [LARGE SCALE GENOMIC DNA]</scope>
    <source>
        <strain evidence="1 2">EA1</strain>
    </source>
</reference>
<keyword evidence="2" id="KW-1185">Reference proteome</keyword>
<protein>
    <recommendedName>
        <fullName evidence="3">CARDB domain-containing protein</fullName>
    </recommendedName>
</protein>
<dbReference type="AlphaFoldDB" id="A0A6N8I1G0"/>
<dbReference type="Gene3D" id="2.60.40.10">
    <property type="entry name" value="Immunoglobulins"/>
    <property type="match status" value="2"/>
</dbReference>